<organism evidence="2 3">
    <name type="scientific">Shewanella japonica</name>
    <dbReference type="NCBI Taxonomy" id="93973"/>
    <lineage>
        <taxon>Bacteria</taxon>
        <taxon>Pseudomonadati</taxon>
        <taxon>Pseudomonadota</taxon>
        <taxon>Gammaproteobacteria</taxon>
        <taxon>Alteromonadales</taxon>
        <taxon>Shewanellaceae</taxon>
        <taxon>Shewanella</taxon>
    </lineage>
</organism>
<dbReference type="Pfam" id="PF07963">
    <property type="entry name" value="N_methyl"/>
    <property type="match status" value="1"/>
</dbReference>
<dbReference type="InterPro" id="IPR045584">
    <property type="entry name" value="Pilin-like"/>
</dbReference>
<dbReference type="PROSITE" id="PS00409">
    <property type="entry name" value="PROKAR_NTER_METHYL"/>
    <property type="match status" value="1"/>
</dbReference>
<dbReference type="RefSeq" id="WP_055024680.1">
    <property type="nucleotide sequence ID" value="NZ_CP020472.1"/>
</dbReference>
<accession>A0ABM6JN25</accession>
<dbReference type="NCBIfam" id="TIGR02532">
    <property type="entry name" value="IV_pilin_GFxxxE"/>
    <property type="match status" value="1"/>
</dbReference>
<name>A0ABM6JN25_9GAMM</name>
<dbReference type="InterPro" id="IPR012902">
    <property type="entry name" value="N_methyl_site"/>
</dbReference>
<evidence type="ECO:0000256" key="1">
    <source>
        <dbReference type="SAM" id="Phobius"/>
    </source>
</evidence>
<keyword evidence="3" id="KW-1185">Reference proteome</keyword>
<dbReference type="Gene3D" id="3.30.700.10">
    <property type="entry name" value="Glycoprotein, Type 4 Pilin"/>
    <property type="match status" value="1"/>
</dbReference>
<feature type="transmembrane region" description="Helical" evidence="1">
    <location>
        <begin position="20"/>
        <end position="41"/>
    </location>
</feature>
<evidence type="ECO:0000313" key="3">
    <source>
        <dbReference type="Proteomes" id="UP000191820"/>
    </source>
</evidence>
<keyword evidence="1" id="KW-0812">Transmembrane</keyword>
<dbReference type="SUPFAM" id="SSF54523">
    <property type="entry name" value="Pili subunits"/>
    <property type="match status" value="1"/>
</dbReference>
<dbReference type="Proteomes" id="UP000191820">
    <property type="component" value="Chromosome"/>
</dbReference>
<keyword evidence="1" id="KW-0472">Membrane</keyword>
<evidence type="ECO:0000313" key="2">
    <source>
        <dbReference type="EMBL" id="ARD22885.1"/>
    </source>
</evidence>
<dbReference type="EMBL" id="CP020472">
    <property type="protein sequence ID" value="ARD22885.1"/>
    <property type="molecule type" value="Genomic_DNA"/>
</dbReference>
<gene>
    <name evidence="2" type="ORF">SJ2017_2596</name>
</gene>
<proteinExistence type="predicted"/>
<evidence type="ECO:0008006" key="4">
    <source>
        <dbReference type="Google" id="ProtNLM"/>
    </source>
</evidence>
<sequence length="205" mass="22270">MHNNNNLHQNLSNQTQHHAGFTLIELVVVIIILGIIAVIAAPRFLSVADEAHASGIQGVSGAFEGFDELVFAKSAILGIEKNDRNSSSSSTDSQGGFYLETGEFVQTIFGHPWLYNQDALTYLLDASLQDEGQNQPDKECVTNSDFCFMLFEGSSGPTSIGVAYIPGNSVAVYYPSYSVSDQCFAYYVFDRTDNNVIIGETITGC</sequence>
<reference evidence="2 3" key="1">
    <citation type="submission" date="2017-03" db="EMBL/GenBank/DDBJ databases">
        <title>Genome sequencing of Shewanella japonica KCTC 22435.</title>
        <authorList>
            <person name="Kim K.M."/>
        </authorList>
    </citation>
    <scope>NUCLEOTIDE SEQUENCE [LARGE SCALE GENOMIC DNA]</scope>
    <source>
        <strain evidence="2 3">KCTC 22435</strain>
    </source>
</reference>
<protein>
    <recommendedName>
        <fullName evidence="4">Prepilin-type N-terminal cleavage/methylation domain-containing protein</fullName>
    </recommendedName>
</protein>
<keyword evidence="1" id="KW-1133">Transmembrane helix</keyword>